<dbReference type="CDD" id="cd04323">
    <property type="entry name" value="AsnRS_cyto_like_N"/>
    <property type="match status" value="1"/>
</dbReference>
<organism evidence="9 10">
    <name type="scientific">Candidatus Cryosericum terrychapinii</name>
    <dbReference type="NCBI Taxonomy" id="2290919"/>
    <lineage>
        <taxon>Bacteria</taxon>
        <taxon>Pseudomonadati</taxon>
        <taxon>Caldisericota/Cryosericota group</taxon>
        <taxon>Candidatus Cryosericota</taxon>
        <taxon>Candidatus Cryosericia</taxon>
        <taxon>Candidatus Cryosericales</taxon>
        <taxon>Candidatus Cryosericaceae</taxon>
        <taxon>Candidatus Cryosericum</taxon>
    </lineage>
</organism>
<comment type="subcellular location">
    <subcellularLocation>
        <location evidence="7">Cytoplasm</location>
    </subcellularLocation>
</comment>
<keyword evidence="7" id="KW-0963">Cytoplasm</keyword>
<dbReference type="CDD" id="cd00776">
    <property type="entry name" value="AsxRS_core"/>
    <property type="match status" value="1"/>
</dbReference>
<evidence type="ECO:0000313" key="10">
    <source>
        <dbReference type="Proteomes" id="UP000266328"/>
    </source>
</evidence>
<keyword evidence="6 7" id="KW-0030">Aminoacyl-tRNA synthetase</keyword>
<keyword evidence="5 7" id="KW-0648">Protein biosynthesis</keyword>
<dbReference type="PROSITE" id="PS50862">
    <property type="entry name" value="AA_TRNA_LIGASE_II"/>
    <property type="match status" value="1"/>
</dbReference>
<dbReference type="RefSeq" id="WP_119089573.1">
    <property type="nucleotide sequence ID" value="NZ_QXIS01000034.1"/>
</dbReference>
<evidence type="ECO:0000256" key="1">
    <source>
        <dbReference type="ARBA" id="ARBA00008226"/>
    </source>
</evidence>
<evidence type="ECO:0000256" key="4">
    <source>
        <dbReference type="ARBA" id="ARBA00022840"/>
    </source>
</evidence>
<dbReference type="PRINTS" id="PR01042">
    <property type="entry name" value="TRNASYNTHASP"/>
</dbReference>
<evidence type="ECO:0000259" key="8">
    <source>
        <dbReference type="PROSITE" id="PS50862"/>
    </source>
</evidence>
<dbReference type="HAMAP" id="MF_00534">
    <property type="entry name" value="Asn_tRNA_synth"/>
    <property type="match status" value="1"/>
</dbReference>
<comment type="similarity">
    <text evidence="1 7">Belongs to the class-II aminoacyl-tRNA synthetase family.</text>
</comment>
<dbReference type="EMBL" id="QXIS01000034">
    <property type="protein sequence ID" value="RIE05615.1"/>
    <property type="molecule type" value="Genomic_DNA"/>
</dbReference>
<dbReference type="NCBIfam" id="TIGR00457">
    <property type="entry name" value="asnS"/>
    <property type="match status" value="1"/>
</dbReference>
<reference evidence="9 10" key="1">
    <citation type="submission" date="2018-09" db="EMBL/GenBank/DDBJ databases">
        <title>Discovery and Ecogenomic Context for Candidatus Cryosericales, a Global Caldiserica Order Active in Thawing Permafrost.</title>
        <authorList>
            <person name="Martinez M.A."/>
            <person name="Woodcroft B.J."/>
            <person name="Ignacio Espinoza J.C."/>
            <person name="Zayed A."/>
            <person name="Singleton C.M."/>
            <person name="Boyd J."/>
            <person name="Li Y.-F."/>
            <person name="Purvine S."/>
            <person name="Maughan H."/>
            <person name="Hodgkins S.B."/>
            <person name="Anderson D."/>
            <person name="Sederholm M."/>
            <person name="Temperton B."/>
            <person name="Saleska S.R."/>
            <person name="Tyson G.W."/>
            <person name="Rich V.I."/>
        </authorList>
    </citation>
    <scope>NUCLEOTIDE SEQUENCE [LARGE SCALE GENOMIC DNA]</scope>
    <source>
        <strain evidence="9 10">SMC7</strain>
    </source>
</reference>
<dbReference type="InterPro" id="IPR004364">
    <property type="entry name" value="Aa-tRNA-synt_II"/>
</dbReference>
<dbReference type="SUPFAM" id="SSF55681">
    <property type="entry name" value="Class II aaRS and biotin synthetases"/>
    <property type="match status" value="1"/>
</dbReference>
<gene>
    <name evidence="7" type="primary">asnS</name>
    <name evidence="9" type="ORF">SMC7_06685</name>
</gene>
<evidence type="ECO:0000256" key="2">
    <source>
        <dbReference type="ARBA" id="ARBA00022598"/>
    </source>
</evidence>
<dbReference type="AlphaFoldDB" id="A0A398CSN3"/>
<keyword evidence="4 7" id="KW-0067">ATP-binding</keyword>
<evidence type="ECO:0000256" key="6">
    <source>
        <dbReference type="ARBA" id="ARBA00023146"/>
    </source>
</evidence>
<protein>
    <recommendedName>
        <fullName evidence="7">Asparagine--tRNA ligase</fullName>
        <ecNumber evidence="7">6.1.1.22</ecNumber>
    </recommendedName>
    <alternativeName>
        <fullName evidence="7">Asparaginyl-tRNA synthetase</fullName>
        <shortName evidence="7">AsnRS</shortName>
    </alternativeName>
</protein>
<keyword evidence="10" id="KW-1185">Reference proteome</keyword>
<feature type="domain" description="Aminoacyl-transfer RNA synthetases class-II family profile" evidence="8">
    <location>
        <begin position="128"/>
        <end position="417"/>
    </location>
</feature>
<proteinExistence type="inferred from homology"/>
<evidence type="ECO:0000256" key="5">
    <source>
        <dbReference type="ARBA" id="ARBA00022917"/>
    </source>
</evidence>
<dbReference type="Pfam" id="PF01336">
    <property type="entry name" value="tRNA_anti-codon"/>
    <property type="match status" value="1"/>
</dbReference>
<dbReference type="GO" id="GO:0005737">
    <property type="term" value="C:cytoplasm"/>
    <property type="evidence" value="ECO:0007669"/>
    <property type="project" value="UniProtKB-SubCell"/>
</dbReference>
<dbReference type="NCBIfam" id="NF003483">
    <property type="entry name" value="PRK05159.1"/>
    <property type="match status" value="1"/>
</dbReference>
<dbReference type="GO" id="GO:0003676">
    <property type="term" value="F:nucleic acid binding"/>
    <property type="evidence" value="ECO:0007669"/>
    <property type="project" value="InterPro"/>
</dbReference>
<dbReference type="Proteomes" id="UP000266328">
    <property type="component" value="Unassembled WGS sequence"/>
</dbReference>
<accession>A0A398CSN3</accession>
<comment type="caution">
    <text evidence="9">The sequence shown here is derived from an EMBL/GenBank/DDBJ whole genome shotgun (WGS) entry which is preliminary data.</text>
</comment>
<dbReference type="GO" id="GO:0006421">
    <property type="term" value="P:asparaginyl-tRNA aminoacylation"/>
    <property type="evidence" value="ECO:0007669"/>
    <property type="project" value="UniProtKB-UniRule"/>
</dbReference>
<dbReference type="PANTHER" id="PTHR22594:SF34">
    <property type="entry name" value="ASPARAGINE--TRNA LIGASE, MITOCHONDRIAL-RELATED"/>
    <property type="match status" value="1"/>
</dbReference>
<evidence type="ECO:0000313" key="9">
    <source>
        <dbReference type="EMBL" id="RIE05615.1"/>
    </source>
</evidence>
<keyword evidence="3 7" id="KW-0547">Nucleotide-binding</keyword>
<dbReference type="GO" id="GO:0004816">
    <property type="term" value="F:asparagine-tRNA ligase activity"/>
    <property type="evidence" value="ECO:0007669"/>
    <property type="project" value="UniProtKB-UniRule"/>
</dbReference>
<dbReference type="Gene3D" id="2.40.50.140">
    <property type="entry name" value="Nucleic acid-binding proteins"/>
    <property type="match status" value="1"/>
</dbReference>
<sequence length="427" mass="48467">MYIDKAADYVGQVQTINGWVYNSRSSGRVAFVLVRDGSGIMQCVVAKGDVEESTFEAVRHLTQESSISITGTIHAEERAPGGHEMHVQKIEVHQAAMDYPITPKEHGVDFLMSNRHLWLRSKRQWAIMRIRATIVKSIRDYLDDNGFLLMDAPILSANACEGSSTLFSTDYFGIPAYLSQSGQLYNEATAMAFGRVYCFGPAFRAEKSKTRRHLTEFWMVEPEMAYCNWSQNCDVQEEFVTYIVQQVLEKRREELAIIERDTSPLEKIATPFPRISYDEAVKLLQQAGSPIQWGDDFGGDEETLISNQFERPVFVCSYPKSFKAFYMKTNPANPQTVLCADLLAPEGYGEIIGGGQREDDYTLLLERVRAEGLAEADYQWYLDLRKYGSVPHSGFGLGVERTVAWICKLPHVRETVPFPRLLEKIYP</sequence>
<comment type="subunit">
    <text evidence="7">Homodimer.</text>
</comment>
<dbReference type="GO" id="GO:0005524">
    <property type="term" value="F:ATP binding"/>
    <property type="evidence" value="ECO:0007669"/>
    <property type="project" value="UniProtKB-UniRule"/>
</dbReference>
<dbReference type="Gene3D" id="3.30.930.10">
    <property type="entry name" value="Bira Bifunctional Protein, Domain 2"/>
    <property type="match status" value="1"/>
</dbReference>
<dbReference type="EC" id="6.1.1.22" evidence="7"/>
<keyword evidence="2 7" id="KW-0436">Ligase</keyword>
<dbReference type="InterPro" id="IPR004365">
    <property type="entry name" value="NA-bd_OB_tRNA"/>
</dbReference>
<dbReference type="Pfam" id="PF00152">
    <property type="entry name" value="tRNA-synt_2"/>
    <property type="match status" value="1"/>
</dbReference>
<dbReference type="InterPro" id="IPR002312">
    <property type="entry name" value="Asp/Asn-tRNA-synth_IIb"/>
</dbReference>
<dbReference type="SUPFAM" id="SSF50249">
    <property type="entry name" value="Nucleic acid-binding proteins"/>
    <property type="match status" value="1"/>
</dbReference>
<dbReference type="InterPro" id="IPR006195">
    <property type="entry name" value="aa-tRNA-synth_II"/>
</dbReference>
<comment type="catalytic activity">
    <reaction evidence="7">
        <text>tRNA(Asn) + L-asparagine + ATP = L-asparaginyl-tRNA(Asn) + AMP + diphosphate + H(+)</text>
        <dbReference type="Rhea" id="RHEA:11180"/>
        <dbReference type="Rhea" id="RHEA-COMP:9659"/>
        <dbReference type="Rhea" id="RHEA-COMP:9674"/>
        <dbReference type="ChEBI" id="CHEBI:15378"/>
        <dbReference type="ChEBI" id="CHEBI:30616"/>
        <dbReference type="ChEBI" id="CHEBI:33019"/>
        <dbReference type="ChEBI" id="CHEBI:58048"/>
        <dbReference type="ChEBI" id="CHEBI:78442"/>
        <dbReference type="ChEBI" id="CHEBI:78515"/>
        <dbReference type="ChEBI" id="CHEBI:456215"/>
        <dbReference type="EC" id="6.1.1.22"/>
    </reaction>
</comment>
<dbReference type="OrthoDB" id="9762036at2"/>
<dbReference type="NCBIfam" id="NF003037">
    <property type="entry name" value="PRK03932.1"/>
    <property type="match status" value="1"/>
</dbReference>
<dbReference type="InterPro" id="IPR012340">
    <property type="entry name" value="NA-bd_OB-fold"/>
</dbReference>
<evidence type="ECO:0000256" key="7">
    <source>
        <dbReference type="HAMAP-Rule" id="MF_00534"/>
    </source>
</evidence>
<dbReference type="PANTHER" id="PTHR22594">
    <property type="entry name" value="ASPARTYL/LYSYL-TRNA SYNTHETASE"/>
    <property type="match status" value="1"/>
</dbReference>
<name>A0A398CSN3_9BACT</name>
<dbReference type="InterPro" id="IPR004522">
    <property type="entry name" value="Asn-tRNA-ligase"/>
</dbReference>
<evidence type="ECO:0000256" key="3">
    <source>
        <dbReference type="ARBA" id="ARBA00022741"/>
    </source>
</evidence>
<dbReference type="InterPro" id="IPR045864">
    <property type="entry name" value="aa-tRNA-synth_II/BPL/LPL"/>
</dbReference>